<proteinExistence type="predicted"/>
<feature type="region of interest" description="Disordered" evidence="1">
    <location>
        <begin position="19"/>
        <end position="50"/>
    </location>
</feature>
<dbReference type="AlphaFoldDB" id="G3IA93"/>
<evidence type="ECO:0000313" key="2">
    <source>
        <dbReference type="EMBL" id="EGV94186.1"/>
    </source>
</evidence>
<organism evidence="2 3">
    <name type="scientific">Cricetulus griseus</name>
    <name type="common">Chinese hamster</name>
    <name type="synonym">Cricetulus barabensis griseus</name>
    <dbReference type="NCBI Taxonomy" id="10029"/>
    <lineage>
        <taxon>Eukaryota</taxon>
        <taxon>Metazoa</taxon>
        <taxon>Chordata</taxon>
        <taxon>Craniata</taxon>
        <taxon>Vertebrata</taxon>
        <taxon>Euteleostomi</taxon>
        <taxon>Mammalia</taxon>
        <taxon>Eutheria</taxon>
        <taxon>Euarchontoglires</taxon>
        <taxon>Glires</taxon>
        <taxon>Rodentia</taxon>
        <taxon>Myomorpha</taxon>
        <taxon>Muroidea</taxon>
        <taxon>Cricetidae</taxon>
        <taxon>Cricetinae</taxon>
        <taxon>Cricetulus</taxon>
    </lineage>
</organism>
<accession>G3IA93</accession>
<feature type="compositionally biased region" description="Polar residues" evidence="1">
    <location>
        <begin position="19"/>
        <end position="30"/>
    </location>
</feature>
<evidence type="ECO:0000313" key="3">
    <source>
        <dbReference type="Proteomes" id="UP000001075"/>
    </source>
</evidence>
<protein>
    <submittedName>
        <fullName evidence="2">Uncharacterized protein</fullName>
    </submittedName>
</protein>
<reference evidence="3" key="1">
    <citation type="journal article" date="2011" name="Nat. Biotechnol.">
        <title>The genomic sequence of the Chinese hamster ovary (CHO)-K1 cell line.</title>
        <authorList>
            <person name="Xu X."/>
            <person name="Nagarajan H."/>
            <person name="Lewis N.E."/>
            <person name="Pan S."/>
            <person name="Cai Z."/>
            <person name="Liu X."/>
            <person name="Chen W."/>
            <person name="Xie M."/>
            <person name="Wang W."/>
            <person name="Hammond S."/>
            <person name="Andersen M.R."/>
            <person name="Neff N."/>
            <person name="Passarelli B."/>
            <person name="Koh W."/>
            <person name="Fan H.C."/>
            <person name="Wang J."/>
            <person name="Gui Y."/>
            <person name="Lee K.H."/>
            <person name="Betenbaugh M.J."/>
            <person name="Quake S.R."/>
            <person name="Famili I."/>
            <person name="Palsson B.O."/>
            <person name="Wang J."/>
        </authorList>
    </citation>
    <scope>NUCLEOTIDE SEQUENCE [LARGE SCALE GENOMIC DNA]</scope>
    <source>
        <strain evidence="3">CHO K1 cell line</strain>
    </source>
</reference>
<sequence>MVMLRLVFAMLSSLNQKRSTFRSPGLTSPCRSFGSESEEDLSMGSTSTKN</sequence>
<dbReference type="Proteomes" id="UP000001075">
    <property type="component" value="Unassembled WGS sequence"/>
</dbReference>
<dbReference type="EMBL" id="JH001678">
    <property type="protein sequence ID" value="EGV94186.1"/>
    <property type="molecule type" value="Genomic_DNA"/>
</dbReference>
<evidence type="ECO:0000256" key="1">
    <source>
        <dbReference type="SAM" id="MobiDB-lite"/>
    </source>
</evidence>
<dbReference type="InParanoid" id="G3IA93"/>
<name>G3IA93_CRIGR</name>
<gene>
    <name evidence="2" type="ORF">I79_020510</name>
</gene>